<reference evidence="6 7" key="1">
    <citation type="submission" date="2019-05" db="EMBL/GenBank/DDBJ databases">
        <title>Psychrobacillus vulpis sp. nov., a new species isolated from feces of a red fox that inhabits in The Tablas de Daimiel Natural Park, Albacete, Spain.</title>
        <authorList>
            <person name="Rodriguez M."/>
            <person name="Reina J.C."/>
            <person name="Bejar V."/>
            <person name="Llamas I."/>
        </authorList>
    </citation>
    <scope>NUCLEOTIDE SEQUENCE [LARGE SCALE GENOMIC DNA]</scope>
    <source>
        <strain evidence="6 7">NHI-2</strain>
    </source>
</reference>
<dbReference type="PROSITE" id="PS00211">
    <property type="entry name" value="ABC_TRANSPORTER_1"/>
    <property type="match status" value="1"/>
</dbReference>
<dbReference type="FunFam" id="3.40.50.300:FF:000032">
    <property type="entry name" value="Export ABC transporter ATP-binding protein"/>
    <property type="match status" value="1"/>
</dbReference>
<accession>A0A544TG78</accession>
<dbReference type="EMBL" id="VDGG01000011">
    <property type="protein sequence ID" value="TQR16452.1"/>
    <property type="molecule type" value="Genomic_DNA"/>
</dbReference>
<evidence type="ECO:0000256" key="1">
    <source>
        <dbReference type="ARBA" id="ARBA00005417"/>
    </source>
</evidence>
<dbReference type="AlphaFoldDB" id="A0A544TG78"/>
<dbReference type="SMART" id="SM00382">
    <property type="entry name" value="AAA"/>
    <property type="match status" value="1"/>
</dbReference>
<dbReference type="GO" id="GO:0098796">
    <property type="term" value="C:membrane protein complex"/>
    <property type="evidence" value="ECO:0007669"/>
    <property type="project" value="UniProtKB-ARBA"/>
</dbReference>
<dbReference type="InterPro" id="IPR015854">
    <property type="entry name" value="ABC_transpr_LolD-like"/>
</dbReference>
<comment type="caution">
    <text evidence="6">The sequence shown here is derived from an EMBL/GenBank/DDBJ whole genome shotgun (WGS) entry which is preliminary data.</text>
</comment>
<dbReference type="Proteomes" id="UP000318937">
    <property type="component" value="Unassembled WGS sequence"/>
</dbReference>
<dbReference type="InterPro" id="IPR017871">
    <property type="entry name" value="ABC_transporter-like_CS"/>
</dbReference>
<dbReference type="Gene3D" id="3.40.50.300">
    <property type="entry name" value="P-loop containing nucleotide triphosphate hydrolases"/>
    <property type="match status" value="1"/>
</dbReference>
<keyword evidence="3" id="KW-0547">Nucleotide-binding</keyword>
<name>A0A544TG78_9BACI</name>
<keyword evidence="7" id="KW-1185">Reference proteome</keyword>
<dbReference type="GO" id="GO:0022857">
    <property type="term" value="F:transmembrane transporter activity"/>
    <property type="evidence" value="ECO:0007669"/>
    <property type="project" value="UniProtKB-ARBA"/>
</dbReference>
<evidence type="ECO:0000256" key="4">
    <source>
        <dbReference type="ARBA" id="ARBA00022840"/>
    </source>
</evidence>
<dbReference type="PROSITE" id="PS50893">
    <property type="entry name" value="ABC_TRANSPORTER_2"/>
    <property type="match status" value="1"/>
</dbReference>
<evidence type="ECO:0000259" key="5">
    <source>
        <dbReference type="PROSITE" id="PS50893"/>
    </source>
</evidence>
<evidence type="ECO:0000313" key="7">
    <source>
        <dbReference type="Proteomes" id="UP000318937"/>
    </source>
</evidence>
<proteinExistence type="inferred from homology"/>
<dbReference type="CDD" id="cd03255">
    <property type="entry name" value="ABC_MJ0796_LolCDE_FtsE"/>
    <property type="match status" value="1"/>
</dbReference>
<dbReference type="InterPro" id="IPR003593">
    <property type="entry name" value="AAA+_ATPase"/>
</dbReference>
<dbReference type="PANTHER" id="PTHR24220">
    <property type="entry name" value="IMPORT ATP-BINDING PROTEIN"/>
    <property type="match status" value="1"/>
</dbReference>
<feature type="domain" description="ABC transporter" evidence="5">
    <location>
        <begin position="6"/>
        <end position="243"/>
    </location>
</feature>
<dbReference type="InterPro" id="IPR003439">
    <property type="entry name" value="ABC_transporter-like_ATP-bd"/>
</dbReference>
<comment type="similarity">
    <text evidence="1">Belongs to the ABC transporter superfamily.</text>
</comment>
<keyword evidence="2" id="KW-0813">Transport</keyword>
<gene>
    <name evidence="6" type="ORF">FG383_06860</name>
</gene>
<dbReference type="GO" id="GO:0005524">
    <property type="term" value="F:ATP binding"/>
    <property type="evidence" value="ECO:0007669"/>
    <property type="project" value="UniProtKB-KW"/>
</dbReference>
<dbReference type="InterPro" id="IPR017911">
    <property type="entry name" value="MacB-like_ATP-bd"/>
</dbReference>
<evidence type="ECO:0000256" key="3">
    <source>
        <dbReference type="ARBA" id="ARBA00022741"/>
    </source>
</evidence>
<evidence type="ECO:0000256" key="2">
    <source>
        <dbReference type="ARBA" id="ARBA00022448"/>
    </source>
</evidence>
<dbReference type="SUPFAM" id="SSF52540">
    <property type="entry name" value="P-loop containing nucleoside triphosphate hydrolases"/>
    <property type="match status" value="1"/>
</dbReference>
<organism evidence="6 7">
    <name type="scientific">Psychrobacillus soli</name>
    <dbReference type="NCBI Taxonomy" id="1543965"/>
    <lineage>
        <taxon>Bacteria</taxon>
        <taxon>Bacillati</taxon>
        <taxon>Bacillota</taxon>
        <taxon>Bacilli</taxon>
        <taxon>Bacillales</taxon>
        <taxon>Bacillaceae</taxon>
        <taxon>Psychrobacillus</taxon>
    </lineage>
</organism>
<dbReference type="GO" id="GO:0016887">
    <property type="term" value="F:ATP hydrolysis activity"/>
    <property type="evidence" value="ECO:0007669"/>
    <property type="project" value="InterPro"/>
</dbReference>
<protein>
    <submittedName>
        <fullName evidence="6">ABC transporter ATP-binding protein</fullName>
    </submittedName>
</protein>
<sequence>MHEPIIQIKNMKKAYELGGEMVLALQSVSLDIQKGDFISIIGPSGSGKSTFMNMIGCLDRPDSGEFLLDSEEVGKMKSSKLATIRNEKIGFIFQNFNLIPKLTAVENVELPLIYRGIKATERREIALEALKKVGLVDRAKHLPPQLSGGQQQRVAIARALAGNPPILLADEPTGALDSKTSKEVLEIMKSLNEQGHTIILITHDLDVAKKAKRVVRIHDGQLYENGGEWFADTQNGTEKHQSK</sequence>
<dbReference type="Pfam" id="PF00005">
    <property type="entry name" value="ABC_tran"/>
    <property type="match status" value="1"/>
</dbReference>
<keyword evidence="4 6" id="KW-0067">ATP-binding</keyword>
<evidence type="ECO:0000313" key="6">
    <source>
        <dbReference type="EMBL" id="TQR16452.1"/>
    </source>
</evidence>
<dbReference type="InterPro" id="IPR027417">
    <property type="entry name" value="P-loop_NTPase"/>
</dbReference>
<dbReference type="OrthoDB" id="9791546at2"/>
<dbReference type="PANTHER" id="PTHR24220:SF692">
    <property type="entry name" value="ABC TRANSPORTER DOMAIN-CONTAINING PROTEIN"/>
    <property type="match status" value="1"/>
</dbReference>
<dbReference type="GO" id="GO:0005886">
    <property type="term" value="C:plasma membrane"/>
    <property type="evidence" value="ECO:0007669"/>
    <property type="project" value="TreeGrafter"/>
</dbReference>